<evidence type="ECO:0000313" key="4">
    <source>
        <dbReference type="Proteomes" id="UP000480804"/>
    </source>
</evidence>
<reference evidence="3" key="3">
    <citation type="submission" date="2020-09" db="EMBL/GenBank/DDBJ databases">
        <authorList>
            <person name="Sun Q."/>
            <person name="Ohkuma M."/>
        </authorList>
    </citation>
    <scope>NUCLEOTIDE SEQUENCE</scope>
    <source>
        <strain evidence="3">JCM 4136</strain>
    </source>
</reference>
<dbReference type="Proteomes" id="UP000660975">
    <property type="component" value="Unassembled WGS sequence"/>
</dbReference>
<dbReference type="EMBL" id="BMSC01000003">
    <property type="protein sequence ID" value="GGU64138.1"/>
    <property type="molecule type" value="Genomic_DNA"/>
</dbReference>
<evidence type="ECO:0000313" key="3">
    <source>
        <dbReference type="EMBL" id="GGU64138.1"/>
    </source>
</evidence>
<gene>
    <name evidence="3" type="ORF">GCM10010227_17190</name>
    <name evidence="2" type="ORF">Sgou_46710</name>
</gene>
<name>A0A8H9HHQ0_9ACTN</name>
<dbReference type="Proteomes" id="UP000480804">
    <property type="component" value="Unassembled WGS sequence"/>
</dbReference>
<evidence type="ECO:0000256" key="1">
    <source>
        <dbReference type="SAM" id="MobiDB-lite"/>
    </source>
</evidence>
<feature type="region of interest" description="Disordered" evidence="1">
    <location>
        <begin position="1"/>
        <end position="70"/>
    </location>
</feature>
<evidence type="ECO:0000313" key="5">
    <source>
        <dbReference type="Proteomes" id="UP000660975"/>
    </source>
</evidence>
<comment type="caution">
    <text evidence="3">The sequence shown here is derived from an EMBL/GenBank/DDBJ whole genome shotgun (WGS) entry which is preliminary data.</text>
</comment>
<proteinExistence type="predicted"/>
<reference evidence="3" key="1">
    <citation type="journal article" date="2014" name="Int. J. Syst. Evol. Microbiol.">
        <title>Complete genome sequence of Corynebacterium casei LMG S-19264T (=DSM 44701T), isolated from a smear-ripened cheese.</title>
        <authorList>
            <consortium name="US DOE Joint Genome Institute (JGI-PGF)"/>
            <person name="Walter F."/>
            <person name="Albersmeier A."/>
            <person name="Kalinowski J."/>
            <person name="Ruckert C."/>
        </authorList>
    </citation>
    <scope>NUCLEOTIDE SEQUENCE</scope>
    <source>
        <strain evidence="3">JCM 4136</strain>
    </source>
</reference>
<organism evidence="3 5">
    <name type="scientific">Streptomyces gougerotii</name>
    <dbReference type="NCBI Taxonomy" id="53448"/>
    <lineage>
        <taxon>Bacteria</taxon>
        <taxon>Bacillati</taxon>
        <taxon>Actinomycetota</taxon>
        <taxon>Actinomycetes</taxon>
        <taxon>Kitasatosporales</taxon>
        <taxon>Streptomycetaceae</taxon>
        <taxon>Streptomyces</taxon>
        <taxon>Streptomyces diastaticus group</taxon>
    </lineage>
</organism>
<reference evidence="2 4" key="2">
    <citation type="submission" date="2020-02" db="EMBL/GenBank/DDBJ databases">
        <title>Whole genome shotgun sequence of Streptomyces gougerotii NBRC 13043.</title>
        <authorList>
            <person name="Ichikawa N."/>
            <person name="Komaki H."/>
            <person name="Tamura T."/>
        </authorList>
    </citation>
    <scope>NUCLEOTIDE SEQUENCE [LARGE SCALE GENOMIC DNA]</scope>
    <source>
        <strain evidence="2 4">NBRC 13043</strain>
    </source>
</reference>
<evidence type="ECO:0000313" key="2">
    <source>
        <dbReference type="EMBL" id="GFH80001.1"/>
    </source>
</evidence>
<sequence length="91" mass="9559">MSGKAPFRSRYRFDANRPRRAGGRRVDAGRRSGGAGWRYGVSAGLRDKGRGAAGGREGPGPATGIAYEPRRGRAREVSLANAAPFGTLLTG</sequence>
<protein>
    <submittedName>
        <fullName evidence="3">Uncharacterized protein</fullName>
    </submittedName>
</protein>
<dbReference type="AlphaFoldDB" id="A0A8H9HHQ0"/>
<dbReference type="EMBL" id="BLLO01000025">
    <property type="protein sequence ID" value="GFH80001.1"/>
    <property type="molecule type" value="Genomic_DNA"/>
</dbReference>
<accession>A0A8H9HHQ0</accession>
<keyword evidence="4" id="KW-1185">Reference proteome</keyword>